<dbReference type="Pfam" id="PF01381">
    <property type="entry name" value="HTH_3"/>
    <property type="match status" value="1"/>
</dbReference>
<comment type="caution">
    <text evidence="3">The sequence shown here is derived from an EMBL/GenBank/DDBJ whole genome shotgun (WGS) entry which is preliminary data.</text>
</comment>
<dbReference type="GO" id="GO:0003700">
    <property type="term" value="F:DNA-binding transcription factor activity"/>
    <property type="evidence" value="ECO:0007669"/>
    <property type="project" value="TreeGrafter"/>
</dbReference>
<dbReference type="Proteomes" id="UP001301140">
    <property type="component" value="Unassembled WGS sequence"/>
</dbReference>
<accession>A0AAP3V163</accession>
<keyword evidence="1" id="KW-0238">DNA-binding</keyword>
<dbReference type="Pfam" id="PF07883">
    <property type="entry name" value="Cupin_2"/>
    <property type="match status" value="1"/>
</dbReference>
<dbReference type="InterPro" id="IPR001387">
    <property type="entry name" value="Cro/C1-type_HTH"/>
</dbReference>
<dbReference type="PANTHER" id="PTHR46797:SF2">
    <property type="entry name" value="TRANSCRIPTIONAL REGULATOR"/>
    <property type="match status" value="1"/>
</dbReference>
<feature type="domain" description="HTH cro/C1-type" evidence="2">
    <location>
        <begin position="22"/>
        <end position="76"/>
    </location>
</feature>
<reference evidence="3 4" key="1">
    <citation type="submission" date="2023-03" db="EMBL/GenBank/DDBJ databases">
        <title>YIM 152171 draft genome.</title>
        <authorList>
            <person name="Yang Z."/>
        </authorList>
    </citation>
    <scope>NUCLEOTIDE SEQUENCE [LARGE SCALE GENOMIC DNA]</scope>
    <source>
        <strain evidence="3 4">YIM 152171</strain>
    </source>
</reference>
<evidence type="ECO:0000313" key="3">
    <source>
        <dbReference type="EMBL" id="MDF1585905.1"/>
    </source>
</evidence>
<dbReference type="Gene3D" id="1.10.260.40">
    <property type="entry name" value="lambda repressor-like DNA-binding domains"/>
    <property type="match status" value="1"/>
</dbReference>
<gene>
    <name evidence="3" type="ORF">PZ740_05845</name>
</gene>
<dbReference type="AlphaFoldDB" id="A0AAP3V163"/>
<proteinExistence type="predicted"/>
<dbReference type="PANTHER" id="PTHR46797">
    <property type="entry name" value="HTH-TYPE TRANSCRIPTIONAL REGULATOR"/>
    <property type="match status" value="1"/>
</dbReference>
<dbReference type="CDD" id="cd00093">
    <property type="entry name" value="HTH_XRE"/>
    <property type="match status" value="1"/>
</dbReference>
<evidence type="ECO:0000259" key="2">
    <source>
        <dbReference type="PROSITE" id="PS50943"/>
    </source>
</evidence>
<name>A0AAP3V163_9PROT</name>
<dbReference type="EMBL" id="JARGEQ010000047">
    <property type="protein sequence ID" value="MDF1585905.1"/>
    <property type="molecule type" value="Genomic_DNA"/>
</dbReference>
<dbReference type="RefSeq" id="WP_327788325.1">
    <property type="nucleotide sequence ID" value="NZ_JARGEQ010000047.1"/>
</dbReference>
<dbReference type="InterPro" id="IPR013096">
    <property type="entry name" value="Cupin_2"/>
</dbReference>
<dbReference type="PROSITE" id="PS50943">
    <property type="entry name" value="HTH_CROC1"/>
    <property type="match status" value="1"/>
</dbReference>
<dbReference type="InterPro" id="IPR010982">
    <property type="entry name" value="Lambda_DNA-bd_dom_sf"/>
</dbReference>
<dbReference type="SMART" id="SM00530">
    <property type="entry name" value="HTH_XRE"/>
    <property type="match status" value="1"/>
</dbReference>
<protein>
    <submittedName>
        <fullName evidence="3">Helix-turn-helix domain-containing protein</fullName>
    </submittedName>
</protein>
<organism evidence="3 4">
    <name type="scientific">Marinimicrococcus flavescens</name>
    <dbReference type="NCBI Taxonomy" id="3031815"/>
    <lineage>
        <taxon>Bacteria</taxon>
        <taxon>Pseudomonadati</taxon>
        <taxon>Pseudomonadota</taxon>
        <taxon>Alphaproteobacteria</taxon>
        <taxon>Geminicoccales</taxon>
        <taxon>Geminicoccaceae</taxon>
        <taxon>Marinimicrococcus</taxon>
    </lineage>
</organism>
<dbReference type="InterPro" id="IPR050807">
    <property type="entry name" value="TransReg_Diox_bact_type"/>
</dbReference>
<dbReference type="InterPro" id="IPR011051">
    <property type="entry name" value="RmlC_Cupin_sf"/>
</dbReference>
<keyword evidence="4" id="KW-1185">Reference proteome</keyword>
<evidence type="ECO:0000313" key="4">
    <source>
        <dbReference type="Proteomes" id="UP001301140"/>
    </source>
</evidence>
<dbReference type="GO" id="GO:0003677">
    <property type="term" value="F:DNA binding"/>
    <property type="evidence" value="ECO:0007669"/>
    <property type="project" value="UniProtKB-KW"/>
</dbReference>
<dbReference type="CDD" id="cd02209">
    <property type="entry name" value="cupin_XRE_C"/>
    <property type="match status" value="1"/>
</dbReference>
<evidence type="ECO:0000256" key="1">
    <source>
        <dbReference type="ARBA" id="ARBA00023125"/>
    </source>
</evidence>
<sequence length="204" mass="22377">MTERPARPTPAADDSAAVGQQLKKLRKERGWSLSQLAEASQVSIGLLSQIERGRSIPSLRTLTKLRVALEVSLGTLVGQREPTVSSSEVRFVKRREDRESLVIGDNRLVKEFLSPAKSEHLQVMLMNIPPAGGAGSRAYSYDGEKAGLVLEGGIRLQLGEDVLDLRAGDSFQFDSSIPHTFSNNHDVPAKVVWIICRIPVNDHI</sequence>
<dbReference type="Gene3D" id="2.60.120.10">
    <property type="entry name" value="Jelly Rolls"/>
    <property type="match status" value="1"/>
</dbReference>
<dbReference type="GO" id="GO:0005829">
    <property type="term" value="C:cytosol"/>
    <property type="evidence" value="ECO:0007669"/>
    <property type="project" value="TreeGrafter"/>
</dbReference>
<dbReference type="InterPro" id="IPR014710">
    <property type="entry name" value="RmlC-like_jellyroll"/>
</dbReference>
<dbReference type="SUPFAM" id="SSF51182">
    <property type="entry name" value="RmlC-like cupins"/>
    <property type="match status" value="1"/>
</dbReference>
<dbReference type="SUPFAM" id="SSF47413">
    <property type="entry name" value="lambda repressor-like DNA-binding domains"/>
    <property type="match status" value="1"/>
</dbReference>